<sequence>MAPAEAAVAPSAVAVVPCAVSPVAGCGEVLLRAVRRDGDIQPIGDRPGGEVSPRMGKAGGKNVGRRHDPEQAAAVIPQPNLARERVNHVRRHRKEAELHLRADRAVHVEAKEKLASMSTIARATSAHGDHADADRHCYDDDLAEHGHVVADKKEKREVRQDD</sequence>
<gene>
    <name evidence="2" type="ORF">CXG81DRAFT_20754</name>
</gene>
<dbReference type="EMBL" id="ML014317">
    <property type="protein sequence ID" value="RKO99130.1"/>
    <property type="molecule type" value="Genomic_DNA"/>
</dbReference>
<evidence type="ECO:0000313" key="3">
    <source>
        <dbReference type="Proteomes" id="UP000274922"/>
    </source>
</evidence>
<protein>
    <submittedName>
        <fullName evidence="2">Uncharacterized protein</fullName>
    </submittedName>
</protein>
<organism evidence="2 3">
    <name type="scientific">Caulochytrium protostelioides</name>
    <dbReference type="NCBI Taxonomy" id="1555241"/>
    <lineage>
        <taxon>Eukaryota</taxon>
        <taxon>Fungi</taxon>
        <taxon>Fungi incertae sedis</taxon>
        <taxon>Chytridiomycota</taxon>
        <taxon>Chytridiomycota incertae sedis</taxon>
        <taxon>Chytridiomycetes</taxon>
        <taxon>Caulochytriales</taxon>
        <taxon>Caulochytriaceae</taxon>
        <taxon>Caulochytrium</taxon>
    </lineage>
</organism>
<keyword evidence="3" id="KW-1185">Reference proteome</keyword>
<dbReference type="AlphaFoldDB" id="A0A4P9X2R4"/>
<reference evidence="3" key="1">
    <citation type="journal article" date="2018" name="Nat. Microbiol.">
        <title>Leveraging single-cell genomics to expand the fungal tree of life.</title>
        <authorList>
            <person name="Ahrendt S.R."/>
            <person name="Quandt C.A."/>
            <person name="Ciobanu D."/>
            <person name="Clum A."/>
            <person name="Salamov A."/>
            <person name="Andreopoulos B."/>
            <person name="Cheng J.F."/>
            <person name="Woyke T."/>
            <person name="Pelin A."/>
            <person name="Henrissat B."/>
            <person name="Reynolds N.K."/>
            <person name="Benny G.L."/>
            <person name="Smith M.E."/>
            <person name="James T.Y."/>
            <person name="Grigoriev I.V."/>
        </authorList>
    </citation>
    <scope>NUCLEOTIDE SEQUENCE [LARGE SCALE GENOMIC DNA]</scope>
    <source>
        <strain evidence="3">ATCC 52028</strain>
    </source>
</reference>
<evidence type="ECO:0000313" key="2">
    <source>
        <dbReference type="EMBL" id="RKO99130.1"/>
    </source>
</evidence>
<feature type="region of interest" description="Disordered" evidence="1">
    <location>
        <begin position="39"/>
        <end position="69"/>
    </location>
</feature>
<accession>A0A4P9X2R4</accession>
<dbReference type="Proteomes" id="UP000274922">
    <property type="component" value="Unassembled WGS sequence"/>
</dbReference>
<name>A0A4P9X2R4_9FUNG</name>
<evidence type="ECO:0000256" key="1">
    <source>
        <dbReference type="SAM" id="MobiDB-lite"/>
    </source>
</evidence>
<proteinExistence type="predicted"/>